<sequence length="100" mass="11224">MRRRKKRVSNPCSCRRLQSSKLLFAPPLAGSPSKARKSPAPHHPCDVATQDIDAVEFTTMNSKPRTRVAPPPNRRRLEEEENPSRASPPCTHHGTKARHP</sequence>
<protein>
    <submittedName>
        <fullName evidence="2">Uncharacterized protein</fullName>
    </submittedName>
</protein>
<keyword evidence="3" id="KW-1185">Reference proteome</keyword>
<gene>
    <name evidence="2" type="ORF">M0R45_026297</name>
</gene>
<dbReference type="EMBL" id="JBEDUW010000005">
    <property type="protein sequence ID" value="KAK9929191.1"/>
    <property type="molecule type" value="Genomic_DNA"/>
</dbReference>
<proteinExistence type="predicted"/>
<reference evidence="2 3" key="1">
    <citation type="journal article" date="2023" name="G3 (Bethesda)">
        <title>A chromosome-length genome assembly and annotation of blackberry (Rubus argutus, cv. 'Hillquist').</title>
        <authorList>
            <person name="Bruna T."/>
            <person name="Aryal R."/>
            <person name="Dudchenko O."/>
            <person name="Sargent D.J."/>
            <person name="Mead D."/>
            <person name="Buti M."/>
            <person name="Cavallini A."/>
            <person name="Hytonen T."/>
            <person name="Andres J."/>
            <person name="Pham M."/>
            <person name="Weisz D."/>
            <person name="Mascagni F."/>
            <person name="Usai G."/>
            <person name="Natali L."/>
            <person name="Bassil N."/>
            <person name="Fernandez G.E."/>
            <person name="Lomsadze A."/>
            <person name="Armour M."/>
            <person name="Olukolu B."/>
            <person name="Poorten T."/>
            <person name="Britton C."/>
            <person name="Davik J."/>
            <person name="Ashrafi H."/>
            <person name="Aiden E.L."/>
            <person name="Borodovsky M."/>
            <person name="Worthington M."/>
        </authorList>
    </citation>
    <scope>NUCLEOTIDE SEQUENCE [LARGE SCALE GENOMIC DNA]</scope>
    <source>
        <strain evidence="2">PI 553951</strain>
    </source>
</reference>
<evidence type="ECO:0000313" key="3">
    <source>
        <dbReference type="Proteomes" id="UP001457282"/>
    </source>
</evidence>
<organism evidence="2 3">
    <name type="scientific">Rubus argutus</name>
    <name type="common">Southern blackberry</name>
    <dbReference type="NCBI Taxonomy" id="59490"/>
    <lineage>
        <taxon>Eukaryota</taxon>
        <taxon>Viridiplantae</taxon>
        <taxon>Streptophyta</taxon>
        <taxon>Embryophyta</taxon>
        <taxon>Tracheophyta</taxon>
        <taxon>Spermatophyta</taxon>
        <taxon>Magnoliopsida</taxon>
        <taxon>eudicotyledons</taxon>
        <taxon>Gunneridae</taxon>
        <taxon>Pentapetalae</taxon>
        <taxon>rosids</taxon>
        <taxon>fabids</taxon>
        <taxon>Rosales</taxon>
        <taxon>Rosaceae</taxon>
        <taxon>Rosoideae</taxon>
        <taxon>Rosoideae incertae sedis</taxon>
        <taxon>Rubus</taxon>
    </lineage>
</organism>
<feature type="region of interest" description="Disordered" evidence="1">
    <location>
        <begin position="23"/>
        <end position="100"/>
    </location>
</feature>
<comment type="caution">
    <text evidence="2">The sequence shown here is derived from an EMBL/GenBank/DDBJ whole genome shotgun (WGS) entry which is preliminary data.</text>
</comment>
<dbReference type="Proteomes" id="UP001457282">
    <property type="component" value="Unassembled WGS sequence"/>
</dbReference>
<accession>A0AAW1WX55</accession>
<evidence type="ECO:0000256" key="1">
    <source>
        <dbReference type="SAM" id="MobiDB-lite"/>
    </source>
</evidence>
<name>A0AAW1WX55_RUBAR</name>
<evidence type="ECO:0000313" key="2">
    <source>
        <dbReference type="EMBL" id="KAK9929191.1"/>
    </source>
</evidence>
<dbReference type="AlphaFoldDB" id="A0AAW1WX55"/>